<evidence type="ECO:0000313" key="1">
    <source>
        <dbReference type="EMBL" id="ACN52938.1"/>
    </source>
</evidence>
<protein>
    <submittedName>
        <fullName evidence="1">Uncharacterized protein</fullName>
    </submittedName>
</protein>
<dbReference type="HOGENOM" id="CLU_3266632_0_0_12"/>
<keyword evidence="2" id="KW-1185">Reference proteome</keyword>
<keyword evidence="1" id="KW-0614">Plasmid</keyword>
<sequence>MSLKTQCLATLNFKLESATFLEKNYYNAFNIDIKYFLKTNI</sequence>
<dbReference type="AlphaFoldDB" id="C0R995"/>
<evidence type="ECO:0000313" key="2">
    <source>
        <dbReference type="Proteomes" id="UP000006163"/>
    </source>
</evidence>
<proteinExistence type="predicted"/>
<dbReference type="Proteomes" id="UP000006163">
    <property type="component" value="Plasmid VS116_lp28-3"/>
</dbReference>
<geneLocation type="plasmid" evidence="1 2">
    <name>VS116_lp28-3</name>
</geneLocation>
<dbReference type="EMBL" id="CP001440">
    <property type="protein sequence ID" value="ACN52938.1"/>
    <property type="molecule type" value="Genomic_DNA"/>
</dbReference>
<organism evidence="1 2">
    <name type="scientific">Borreliella valaisiana VS116</name>
    <dbReference type="NCBI Taxonomy" id="445987"/>
    <lineage>
        <taxon>Bacteria</taxon>
        <taxon>Pseudomonadati</taxon>
        <taxon>Spirochaetota</taxon>
        <taxon>Spirochaetia</taxon>
        <taxon>Spirochaetales</taxon>
        <taxon>Borreliaceae</taxon>
        <taxon>Borreliella</taxon>
    </lineage>
</organism>
<gene>
    <name evidence="1" type="ORF">BVAVS116_H0038</name>
</gene>
<reference evidence="1 2" key="1">
    <citation type="journal article" date="2012" name="J. Bacteriol.">
        <title>Whole-Genome Sequences of Borrelia bissettii, Borrelia valaisiana, and Borrelia spielmanii.</title>
        <authorList>
            <person name="Schutzer S.E."/>
            <person name="Fraser-Liggett C.M."/>
            <person name="Qiu W.G."/>
            <person name="Kraiczy P."/>
            <person name="Mongodin E.F."/>
            <person name="Dunn J.J."/>
            <person name="Luft B.J."/>
            <person name="Casjens S.R."/>
        </authorList>
    </citation>
    <scope>NUCLEOTIDE SEQUENCE [LARGE SCALE GENOMIC DNA]</scope>
    <source>
        <strain evidence="1 2">VS116</strain>
        <plasmid evidence="1">VS116_lp28-3</plasmid>
    </source>
</reference>
<name>C0R995_BORVA</name>
<accession>C0R995</accession>